<evidence type="ECO:0000313" key="3">
    <source>
        <dbReference type="Proteomes" id="UP000017746"/>
    </source>
</evidence>
<dbReference type="EMBL" id="CP006272">
    <property type="protein sequence ID" value="AGZ43013.1"/>
    <property type="molecule type" value="Genomic_DNA"/>
</dbReference>
<dbReference type="KEGG" id="afs:AFR_23725"/>
<organism evidence="2 3">
    <name type="scientific">Actinoplanes friuliensis DSM 7358</name>
    <dbReference type="NCBI Taxonomy" id="1246995"/>
    <lineage>
        <taxon>Bacteria</taxon>
        <taxon>Bacillati</taxon>
        <taxon>Actinomycetota</taxon>
        <taxon>Actinomycetes</taxon>
        <taxon>Micromonosporales</taxon>
        <taxon>Micromonosporaceae</taxon>
        <taxon>Actinoplanes</taxon>
    </lineage>
</organism>
<dbReference type="STRING" id="1246995.AFR_23725"/>
<gene>
    <name evidence="2" type="ORF">AFR_23725</name>
</gene>
<feature type="region of interest" description="Disordered" evidence="1">
    <location>
        <begin position="91"/>
        <end position="112"/>
    </location>
</feature>
<evidence type="ECO:0000313" key="2">
    <source>
        <dbReference type="EMBL" id="AGZ43013.1"/>
    </source>
</evidence>
<dbReference type="Proteomes" id="UP000017746">
    <property type="component" value="Chromosome"/>
</dbReference>
<accession>U5W183</accession>
<protein>
    <submittedName>
        <fullName evidence="2">Uncharacterized protein</fullName>
    </submittedName>
</protein>
<evidence type="ECO:0000256" key="1">
    <source>
        <dbReference type="SAM" id="MobiDB-lite"/>
    </source>
</evidence>
<reference evidence="2 3" key="1">
    <citation type="journal article" date="2014" name="J. Biotechnol.">
        <title>Complete genome sequence of the actinobacterium Actinoplanes friuliensis HAG 010964, producer of the lipopeptide antibiotic friulimycin.</title>
        <authorList>
            <person name="Ruckert C."/>
            <person name="Szczepanowski R."/>
            <person name="Albersmeier A."/>
            <person name="Goesmann A."/>
            <person name="Fischer N."/>
            <person name="Steinkamper A."/>
            <person name="Puhler A."/>
            <person name="Biener R."/>
            <person name="Schwartz D."/>
            <person name="Kalinowski J."/>
        </authorList>
    </citation>
    <scope>NUCLEOTIDE SEQUENCE [LARGE SCALE GENOMIC DNA]</scope>
    <source>
        <strain evidence="2 3">DSM 7358</strain>
    </source>
</reference>
<name>U5W183_9ACTN</name>
<proteinExistence type="predicted"/>
<keyword evidence="3" id="KW-1185">Reference proteome</keyword>
<dbReference type="HOGENOM" id="CLU_1173467_0_0_11"/>
<dbReference type="AlphaFoldDB" id="U5W183"/>
<sequence>MLKRQITVGSNPDSRHRRVARSDMYESATSKVQCWSAQASTATDSWAVSGWSGGRTSTIESSAIGTRSMAGSSSVPAKSVVVMMTSTSPRRRAGMLSWGSSSSRTTDRSGWRSARRATAGSARACTALWKAASVTVPAGSSASPRSSASAASIAARISRARAASRTPAAVSRTLLPVRSSSAVRVSRSSVASCCDTADGLSRPRCATARTVPWVARSASSRSRHGLRVTPRLYGYA</sequence>